<dbReference type="InterPro" id="IPR018333">
    <property type="entry name" value="Squalene_cyclase"/>
</dbReference>
<evidence type="ECO:0000313" key="7">
    <source>
        <dbReference type="EMBL" id="BAI48070.1"/>
    </source>
</evidence>
<dbReference type="InterPro" id="IPR032696">
    <property type="entry name" value="SQ_cyclase_C"/>
</dbReference>
<keyword evidence="3 4" id="KW-0413">Isomerase</keyword>
<dbReference type="GO" id="GO:0016104">
    <property type="term" value="P:triterpenoid biosynthetic process"/>
    <property type="evidence" value="ECO:0007669"/>
    <property type="project" value="InterPro"/>
</dbReference>
<dbReference type="Pfam" id="PF13249">
    <property type="entry name" value="SQHop_cyclase_N"/>
    <property type="match status" value="1"/>
</dbReference>
<dbReference type="Pfam" id="PF13243">
    <property type="entry name" value="SQHop_cyclase_C"/>
    <property type="match status" value="1"/>
</dbReference>
<dbReference type="EC" id="5.4.99.-" evidence="4"/>
<keyword evidence="2" id="KW-0677">Repeat</keyword>
<dbReference type="InterPro" id="IPR032697">
    <property type="entry name" value="SQ_cyclase_N"/>
</dbReference>
<organism evidence="7">
    <name type="scientific">Goniophlebium niponicum</name>
    <dbReference type="NCBI Taxonomy" id="126675"/>
    <lineage>
        <taxon>Eukaryota</taxon>
        <taxon>Viridiplantae</taxon>
        <taxon>Streptophyta</taxon>
        <taxon>Embryophyta</taxon>
        <taxon>Tracheophyta</taxon>
        <taxon>Polypodiopsida</taxon>
        <taxon>Polypodiidae</taxon>
        <taxon>Polypodiales</taxon>
        <taxon>Polypodiineae</taxon>
        <taxon>Polypodiaceae</taxon>
        <taxon>Microsoroideae</taxon>
        <taxon>Goniophlebium</taxon>
    </lineage>
</organism>
<dbReference type="PANTHER" id="PTHR11764">
    <property type="entry name" value="TERPENE CYCLASE/MUTASE FAMILY MEMBER"/>
    <property type="match status" value="1"/>
</dbReference>
<name>D0G7G3_9MONI</name>
<evidence type="ECO:0000259" key="6">
    <source>
        <dbReference type="Pfam" id="PF13249"/>
    </source>
</evidence>
<dbReference type="InterPro" id="IPR008930">
    <property type="entry name" value="Terpenoid_cyclase/PrenylTrfase"/>
</dbReference>
<reference evidence="7" key="1">
    <citation type="submission" date="2009-10" db="EMBL/GenBank/DDBJ databases">
        <title>Molecular evolution of fern squalene cyclases.</title>
        <authorList>
            <person name="Shinozaki J."/>
            <person name="Shibuya M."/>
            <person name="Masuda K."/>
            <person name="Ebizuka Y."/>
        </authorList>
    </citation>
    <scope>NUCLEOTIDE SEQUENCE</scope>
</reference>
<dbReference type="GO" id="GO:0005811">
    <property type="term" value="C:lipid droplet"/>
    <property type="evidence" value="ECO:0007669"/>
    <property type="project" value="InterPro"/>
</dbReference>
<accession>D0G7G3</accession>
<evidence type="ECO:0000256" key="2">
    <source>
        <dbReference type="ARBA" id="ARBA00022737"/>
    </source>
</evidence>
<proteinExistence type="evidence at transcript level"/>
<dbReference type="NCBIfam" id="TIGR01507">
    <property type="entry name" value="hopene_cyclase"/>
    <property type="match status" value="1"/>
</dbReference>
<dbReference type="SFLD" id="SFLDG01016">
    <property type="entry name" value="Prenyltransferase_Like_2"/>
    <property type="match status" value="1"/>
</dbReference>
<dbReference type="InterPro" id="IPR006400">
    <property type="entry name" value="Hopene-cyclase"/>
</dbReference>
<dbReference type="PANTHER" id="PTHR11764:SF20">
    <property type="entry name" value="LANOSTEROL SYNTHASE"/>
    <property type="match status" value="1"/>
</dbReference>
<dbReference type="NCBIfam" id="TIGR01787">
    <property type="entry name" value="squalene_cyclas"/>
    <property type="match status" value="1"/>
</dbReference>
<feature type="domain" description="Squalene cyclase C-terminal" evidence="5">
    <location>
        <begin position="327"/>
        <end position="679"/>
    </location>
</feature>
<dbReference type="AlphaFoldDB" id="D0G7G3"/>
<dbReference type="GO" id="GO:0016866">
    <property type="term" value="F:intramolecular transferase activity"/>
    <property type="evidence" value="ECO:0007669"/>
    <property type="project" value="InterPro"/>
</dbReference>
<dbReference type="EMBL" id="AB530326">
    <property type="protein sequence ID" value="BAI48070.1"/>
    <property type="molecule type" value="mRNA"/>
</dbReference>
<comment type="similarity">
    <text evidence="1 4">Belongs to the terpene cyclase/mutase family.</text>
</comment>
<evidence type="ECO:0000256" key="1">
    <source>
        <dbReference type="ARBA" id="ARBA00009755"/>
    </source>
</evidence>
<dbReference type="SUPFAM" id="SSF48239">
    <property type="entry name" value="Terpenoid cyclases/Protein prenyltransferases"/>
    <property type="match status" value="2"/>
</dbReference>
<dbReference type="Gene3D" id="1.50.10.20">
    <property type="match status" value="2"/>
</dbReference>
<sequence length="692" mass="77875">MLPYNQNSYKEALHGGHAAHNPPTLEEAIKRSQEFLLAHQHPEGFWWGDLECNVTSASHTLILYKILGIADRYPLHKFEKYLRRMQCSHGGWEMSFGDGGYLSATIEAYICLRLLNVPQSDPALQRALKNILARGGVTKARVFTKVCLALLGGFDWAALPSLPPWLMLFPAWFPWNIYEAASWARGCVVPLIVLLEKKPVFQVKPEVSFDELYVEGRAHACKALPFSAHDWVSNIFVAADRAFKLMERFGAVPFRQWSIKEAKKWVLDRQEEMGDFIGYNPPMLYFAVCLKLWGYEVTDPLLQRALLAHKKLTVETEDECWLQSSQSPVWDTALVIPALVESGLPPDHPALQKAGQWLLEKQILKHGDWALKTGGGRMQDDIGGGWAFQFVNSWYPDVDDSAAVVIALNCIKMPDEDVKNGAIARCLKWIAFMQGRNGGWAAFDRDSNQRWMDATPFSDIEAMLDVSTADVTARVLEMVGLMRLKHAAQPANNSLGKAHRHISTESIARGVDYLTKEQEKEGCWWGRWGVNYIYGTRGALMGLSQVAAKTHKKEIARGAAWLVKVQNKKNEKKQGAQDGGWGEACFSYDDPATKGQNSRSTASQTGWAMQGLLAAGEVLGRKYEMEAVEEGVQFLLDTQRKDGSWSEAEFTGGGFPKHYYLKYHYFAQHFPLSALARYRARLLQLSRPKNQA</sequence>
<evidence type="ECO:0000259" key="5">
    <source>
        <dbReference type="Pfam" id="PF13243"/>
    </source>
</evidence>
<evidence type="ECO:0000256" key="3">
    <source>
        <dbReference type="ARBA" id="ARBA00023235"/>
    </source>
</evidence>
<feature type="domain" description="Squalene cyclase N-terminal" evidence="6">
    <location>
        <begin position="29"/>
        <end position="317"/>
    </location>
</feature>
<evidence type="ECO:0000256" key="4">
    <source>
        <dbReference type="RuleBase" id="RU362003"/>
    </source>
</evidence>
<gene>
    <name evidence="7" type="primary">PNT</name>
</gene>
<protein>
    <recommendedName>
        <fullName evidence="4">Terpene cyclase/mutase family member</fullName>
        <ecNumber evidence="4">5.4.99.-</ecNumber>
    </recommendedName>
</protein>